<keyword evidence="1" id="KW-0732">Signal</keyword>
<dbReference type="OrthoDB" id="8613194at2"/>
<dbReference type="InterPro" id="IPR031939">
    <property type="entry name" value="Adhesin_E-like"/>
</dbReference>
<dbReference type="EMBL" id="QJKI01000001">
    <property type="protein sequence ID" value="PXX82054.1"/>
    <property type="molecule type" value="Genomic_DNA"/>
</dbReference>
<dbReference type="Proteomes" id="UP000247555">
    <property type="component" value="Unassembled WGS sequence"/>
</dbReference>
<feature type="signal peptide" evidence="1">
    <location>
        <begin position="1"/>
        <end position="19"/>
    </location>
</feature>
<proteinExistence type="predicted"/>
<dbReference type="RefSeq" id="WP_146215027.1">
    <property type="nucleotide sequence ID" value="NZ_DAIPEO010000067.1"/>
</dbReference>
<dbReference type="AlphaFoldDB" id="A0A318KVU9"/>
<feature type="chain" id="PRO_5016425880" description="Surface-adhesin protein E-like domain-containing protein" evidence="1">
    <location>
        <begin position="20"/>
        <end position="139"/>
    </location>
</feature>
<sequence length="139" mass="15811">MRRLALLSLSLLAAAPAFAAPDWVVYQRGTLAALAVDRNSVRTEKNNLLRFEHEERYTQQQRDPQLKISFHTRRMLVIGDCLQRRYAFASIDLFDQAGKSVYHSLFQLQDFQWKFQPAPDGSMGAGMLDVVCKLAPAQP</sequence>
<gene>
    <name evidence="3" type="ORF">DFR34_101287</name>
</gene>
<evidence type="ECO:0000256" key="1">
    <source>
        <dbReference type="SAM" id="SignalP"/>
    </source>
</evidence>
<dbReference type="Pfam" id="PF16747">
    <property type="entry name" value="Adhesin_E"/>
    <property type="match status" value="1"/>
</dbReference>
<evidence type="ECO:0000313" key="3">
    <source>
        <dbReference type="EMBL" id="PXX82054.1"/>
    </source>
</evidence>
<accession>A0A318KVU9</accession>
<organism evidence="3 4">
    <name type="scientific">Rivihabitans pingtungensis</name>
    <dbReference type="NCBI Taxonomy" id="1054498"/>
    <lineage>
        <taxon>Bacteria</taxon>
        <taxon>Pseudomonadati</taxon>
        <taxon>Pseudomonadota</taxon>
        <taxon>Betaproteobacteria</taxon>
        <taxon>Neisseriales</taxon>
        <taxon>Aquaspirillaceae</taxon>
        <taxon>Rivihabitans</taxon>
    </lineage>
</organism>
<protein>
    <recommendedName>
        <fullName evidence="2">Surface-adhesin protein E-like domain-containing protein</fullName>
    </recommendedName>
</protein>
<comment type="caution">
    <text evidence="3">The sequence shown here is derived from an EMBL/GenBank/DDBJ whole genome shotgun (WGS) entry which is preliminary data.</text>
</comment>
<name>A0A318KVU9_9NEIS</name>
<feature type="domain" description="Surface-adhesin protein E-like" evidence="2">
    <location>
        <begin position="23"/>
        <end position="133"/>
    </location>
</feature>
<keyword evidence="4" id="KW-1185">Reference proteome</keyword>
<evidence type="ECO:0000313" key="4">
    <source>
        <dbReference type="Proteomes" id="UP000247555"/>
    </source>
</evidence>
<reference evidence="3 4" key="1">
    <citation type="submission" date="2018-05" db="EMBL/GenBank/DDBJ databases">
        <title>Genomic Encyclopedia of Type Strains, Phase IV (KMG-IV): sequencing the most valuable type-strain genomes for metagenomic binning, comparative biology and taxonomic classification.</title>
        <authorList>
            <person name="Goeker M."/>
        </authorList>
    </citation>
    <scope>NUCLEOTIDE SEQUENCE [LARGE SCALE GENOMIC DNA]</scope>
    <source>
        <strain evidence="3 4">DSM 29661</strain>
    </source>
</reference>
<evidence type="ECO:0000259" key="2">
    <source>
        <dbReference type="Pfam" id="PF16747"/>
    </source>
</evidence>